<name>A0ABS4EQ24_9HYPH</name>
<dbReference type="SUPFAM" id="SSF46785">
    <property type="entry name" value="Winged helix' DNA-binding domain"/>
    <property type="match status" value="1"/>
</dbReference>
<evidence type="ECO:0000313" key="2">
    <source>
        <dbReference type="Proteomes" id="UP000823786"/>
    </source>
</evidence>
<comment type="caution">
    <text evidence="1">The sequence shown here is derived from an EMBL/GenBank/DDBJ whole genome shotgun (WGS) entry which is preliminary data.</text>
</comment>
<dbReference type="EMBL" id="JAGGJV010000006">
    <property type="protein sequence ID" value="MBP1859911.1"/>
    <property type="molecule type" value="Genomic_DNA"/>
</dbReference>
<gene>
    <name evidence="1" type="ORF">J2Z75_003432</name>
</gene>
<keyword evidence="2" id="KW-1185">Reference proteome</keyword>
<evidence type="ECO:0008006" key="3">
    <source>
        <dbReference type="Google" id="ProtNLM"/>
    </source>
</evidence>
<dbReference type="InterPro" id="IPR036388">
    <property type="entry name" value="WH-like_DNA-bd_sf"/>
</dbReference>
<reference evidence="1 2" key="1">
    <citation type="submission" date="2021-03" db="EMBL/GenBank/DDBJ databases">
        <title>Genomic Encyclopedia of Type Strains, Phase IV (KMG-IV): sequencing the most valuable type-strain genomes for metagenomic binning, comparative biology and taxonomic classification.</title>
        <authorList>
            <person name="Goeker M."/>
        </authorList>
    </citation>
    <scope>NUCLEOTIDE SEQUENCE [LARGE SCALE GENOMIC DNA]</scope>
    <source>
        <strain evidence="1 2">DSM 26427</strain>
    </source>
</reference>
<sequence length="89" mass="9815">MTNLLAPPLIDARTISPQYRRTSIFGGRRRPCRLPNLALRYAEMTGTALHAVSRILSAWEVKGFVEGGRQKLPVLNVAWLAALAGEAEK</sequence>
<organism evidence="1 2">
    <name type="scientific">Rhizobium herbae</name>
    <dbReference type="NCBI Taxonomy" id="508661"/>
    <lineage>
        <taxon>Bacteria</taxon>
        <taxon>Pseudomonadati</taxon>
        <taxon>Pseudomonadota</taxon>
        <taxon>Alphaproteobacteria</taxon>
        <taxon>Hyphomicrobiales</taxon>
        <taxon>Rhizobiaceae</taxon>
        <taxon>Rhizobium/Agrobacterium group</taxon>
        <taxon>Rhizobium</taxon>
    </lineage>
</organism>
<dbReference type="InterPro" id="IPR036390">
    <property type="entry name" value="WH_DNA-bd_sf"/>
</dbReference>
<proteinExistence type="predicted"/>
<dbReference type="Proteomes" id="UP000823786">
    <property type="component" value="Unassembled WGS sequence"/>
</dbReference>
<evidence type="ECO:0000313" key="1">
    <source>
        <dbReference type="EMBL" id="MBP1859911.1"/>
    </source>
</evidence>
<accession>A0ABS4EQ24</accession>
<dbReference type="Gene3D" id="1.10.10.10">
    <property type="entry name" value="Winged helix-like DNA-binding domain superfamily/Winged helix DNA-binding domain"/>
    <property type="match status" value="1"/>
</dbReference>
<protein>
    <recommendedName>
        <fullName evidence="3">HTH crp-type domain-containing protein</fullName>
    </recommendedName>
</protein>